<evidence type="ECO:0008006" key="4">
    <source>
        <dbReference type="Google" id="ProtNLM"/>
    </source>
</evidence>
<evidence type="ECO:0000313" key="3">
    <source>
        <dbReference type="Proteomes" id="UP001597106"/>
    </source>
</evidence>
<keyword evidence="1" id="KW-0812">Transmembrane</keyword>
<gene>
    <name evidence="2" type="ORF">ACFQ1T_04965</name>
</gene>
<comment type="caution">
    <text evidence="2">The sequence shown here is derived from an EMBL/GenBank/DDBJ whole genome shotgun (WGS) entry which is preliminary data.</text>
</comment>
<accession>A0ABW3GKI6</accession>
<organism evidence="2 3">
    <name type="scientific">Methylophilus glucosoxydans</name>
    <dbReference type="NCBI Taxonomy" id="752553"/>
    <lineage>
        <taxon>Bacteria</taxon>
        <taxon>Pseudomonadati</taxon>
        <taxon>Pseudomonadota</taxon>
        <taxon>Betaproteobacteria</taxon>
        <taxon>Nitrosomonadales</taxon>
        <taxon>Methylophilaceae</taxon>
        <taxon>Methylophilus</taxon>
    </lineage>
</organism>
<sequence length="240" mass="27303">MMAMVFTDLPPLETVFDWIELHKTTVDLLKWAMLLLVAWIAGVFKFLRMRLRRPSIAIVEDTSRCLIEELSQLNGYSDVLRATLLVEVGVLNPTNERINVKGFTLAVARRRYFKRWKREQIALSLPSRPRFQTGSGMKISQNWFSKFPDEYQEATITSVIEPKEFPSGYLLFVLAATGNAKPKIEDGHVFVKARVNLTTGESFRVSGKIKIVLDSDLFESWLPGINDHISHDSVLGSSIE</sequence>
<keyword evidence="1" id="KW-1133">Transmembrane helix</keyword>
<protein>
    <recommendedName>
        <fullName evidence="4">SMP-LTD domain-containing protein</fullName>
    </recommendedName>
</protein>
<dbReference type="RefSeq" id="WP_379074514.1">
    <property type="nucleotide sequence ID" value="NZ_JBHTJW010000002.1"/>
</dbReference>
<dbReference type="Proteomes" id="UP001597106">
    <property type="component" value="Unassembled WGS sequence"/>
</dbReference>
<evidence type="ECO:0000313" key="2">
    <source>
        <dbReference type="EMBL" id="MFD0929127.1"/>
    </source>
</evidence>
<keyword evidence="1" id="KW-0472">Membrane</keyword>
<name>A0ABW3GKI6_9PROT</name>
<proteinExistence type="predicted"/>
<feature type="transmembrane region" description="Helical" evidence="1">
    <location>
        <begin position="28"/>
        <end position="47"/>
    </location>
</feature>
<keyword evidence="3" id="KW-1185">Reference proteome</keyword>
<dbReference type="EMBL" id="JBHTJW010000002">
    <property type="protein sequence ID" value="MFD0929127.1"/>
    <property type="molecule type" value="Genomic_DNA"/>
</dbReference>
<reference evidence="3" key="1">
    <citation type="journal article" date="2019" name="Int. J. Syst. Evol. Microbiol.">
        <title>The Global Catalogue of Microorganisms (GCM) 10K type strain sequencing project: providing services to taxonomists for standard genome sequencing and annotation.</title>
        <authorList>
            <consortium name="The Broad Institute Genomics Platform"/>
            <consortium name="The Broad Institute Genome Sequencing Center for Infectious Disease"/>
            <person name="Wu L."/>
            <person name="Ma J."/>
        </authorList>
    </citation>
    <scope>NUCLEOTIDE SEQUENCE [LARGE SCALE GENOMIC DNA]</scope>
    <source>
        <strain evidence="3">CCUG 59685</strain>
    </source>
</reference>
<evidence type="ECO:0000256" key="1">
    <source>
        <dbReference type="SAM" id="Phobius"/>
    </source>
</evidence>